<reference evidence="3" key="1">
    <citation type="journal article" date="2019" name="Int. J. Syst. Evol. Microbiol.">
        <title>The Global Catalogue of Microorganisms (GCM) 10K type strain sequencing project: providing services to taxonomists for standard genome sequencing and annotation.</title>
        <authorList>
            <consortium name="The Broad Institute Genomics Platform"/>
            <consortium name="The Broad Institute Genome Sequencing Center for Infectious Disease"/>
            <person name="Wu L."/>
            <person name="Ma J."/>
        </authorList>
    </citation>
    <scope>NUCLEOTIDE SEQUENCE [LARGE SCALE GENOMIC DNA]</scope>
    <source>
        <strain evidence="3">JCM 4957</strain>
    </source>
</reference>
<feature type="region of interest" description="Disordered" evidence="1">
    <location>
        <begin position="152"/>
        <end position="226"/>
    </location>
</feature>
<organism evidence="2 3">
    <name type="scientific">Streptomyces djakartensis</name>
    <dbReference type="NCBI Taxonomy" id="68193"/>
    <lineage>
        <taxon>Bacteria</taxon>
        <taxon>Bacillati</taxon>
        <taxon>Actinomycetota</taxon>
        <taxon>Actinomycetes</taxon>
        <taxon>Kitasatosporales</taxon>
        <taxon>Streptomycetaceae</taxon>
        <taxon>Streptomyces</taxon>
    </lineage>
</organism>
<keyword evidence="3" id="KW-1185">Reference proteome</keyword>
<dbReference type="EMBL" id="BMWE01000004">
    <property type="protein sequence ID" value="GGY13047.1"/>
    <property type="molecule type" value="Genomic_DNA"/>
</dbReference>
<sequence length="226" mass="24228">MLITDAAVRETAATIAQSLGGDWVIDPEAPTDGAAHLISTDGKGISFRPIFGGTTVQLWITGSAPPPPPIDATPTEQSTYEAQNAVRLPQGHRYNKAATLVTENDEEPETIIMRTLEDDLIPAFEYKPGYVGHRPWVDLFDNALSEVMDEAGPATDTTLRDRDPESDDIVGSTEKSADAEPGPAVERDPQPAAAEEAPHEPASPPVQASSPTRRKRPRRTSGKAAK</sequence>
<feature type="compositionally biased region" description="Basic residues" evidence="1">
    <location>
        <begin position="212"/>
        <end position="226"/>
    </location>
</feature>
<evidence type="ECO:0000256" key="1">
    <source>
        <dbReference type="SAM" id="MobiDB-lite"/>
    </source>
</evidence>
<dbReference type="Proteomes" id="UP000653308">
    <property type="component" value="Unassembled WGS sequence"/>
</dbReference>
<accession>A0ABQ2ZHA4</accession>
<gene>
    <name evidence="2" type="ORF">GCM10010384_18340</name>
</gene>
<protein>
    <submittedName>
        <fullName evidence="2">Uncharacterized protein</fullName>
    </submittedName>
</protein>
<comment type="caution">
    <text evidence="2">The sequence shown here is derived from an EMBL/GenBank/DDBJ whole genome shotgun (WGS) entry which is preliminary data.</text>
</comment>
<evidence type="ECO:0000313" key="2">
    <source>
        <dbReference type="EMBL" id="GGY13047.1"/>
    </source>
</evidence>
<name>A0ABQ2ZHA4_9ACTN</name>
<evidence type="ECO:0000313" key="3">
    <source>
        <dbReference type="Proteomes" id="UP000653308"/>
    </source>
</evidence>
<dbReference type="RefSeq" id="WP_190197211.1">
    <property type="nucleotide sequence ID" value="NZ_BMWE01000004.1"/>
</dbReference>
<proteinExistence type="predicted"/>